<feature type="domain" description="RRM" evidence="6">
    <location>
        <begin position="203"/>
        <end position="278"/>
    </location>
</feature>
<dbReference type="PANTHER" id="PTHR24012">
    <property type="entry name" value="RNA BINDING PROTEIN"/>
    <property type="match status" value="1"/>
</dbReference>
<evidence type="ECO:0000256" key="5">
    <source>
        <dbReference type="SAM" id="MobiDB-lite"/>
    </source>
</evidence>
<evidence type="ECO:0000259" key="6">
    <source>
        <dbReference type="PROSITE" id="PS50102"/>
    </source>
</evidence>
<dbReference type="InterPro" id="IPR012677">
    <property type="entry name" value="Nucleotide-bd_a/b_plait_sf"/>
</dbReference>
<dbReference type="Proteomes" id="UP000186817">
    <property type="component" value="Unassembled WGS sequence"/>
</dbReference>
<gene>
    <name evidence="7" type="primary">RBP45A</name>
    <name evidence="7" type="ORF">AK812_SmicGene13084</name>
</gene>
<evidence type="ECO:0000313" key="8">
    <source>
        <dbReference type="Proteomes" id="UP000186817"/>
    </source>
</evidence>
<keyword evidence="1" id="KW-0677">Repeat</keyword>
<evidence type="ECO:0000256" key="2">
    <source>
        <dbReference type="ARBA" id="ARBA00022884"/>
    </source>
</evidence>
<dbReference type="PROSITE" id="PS50102">
    <property type="entry name" value="RRM"/>
    <property type="match status" value="2"/>
</dbReference>
<dbReference type="OrthoDB" id="446113at2759"/>
<organism evidence="7 8">
    <name type="scientific">Symbiodinium microadriaticum</name>
    <name type="common">Dinoflagellate</name>
    <name type="synonym">Zooxanthella microadriatica</name>
    <dbReference type="NCBI Taxonomy" id="2951"/>
    <lineage>
        <taxon>Eukaryota</taxon>
        <taxon>Sar</taxon>
        <taxon>Alveolata</taxon>
        <taxon>Dinophyceae</taxon>
        <taxon>Suessiales</taxon>
        <taxon>Symbiodiniaceae</taxon>
        <taxon>Symbiodinium</taxon>
    </lineage>
</organism>
<dbReference type="EMBL" id="LSRX01000223">
    <property type="protein sequence ID" value="OLQ03903.1"/>
    <property type="molecule type" value="Genomic_DNA"/>
</dbReference>
<keyword evidence="2 3" id="KW-0694">RNA-binding</keyword>
<reference evidence="7 8" key="1">
    <citation type="submission" date="2016-02" db="EMBL/GenBank/DDBJ databases">
        <title>Genome analysis of coral dinoflagellate symbionts highlights evolutionary adaptations to a symbiotic lifestyle.</title>
        <authorList>
            <person name="Aranda M."/>
            <person name="Li Y."/>
            <person name="Liew Y.J."/>
            <person name="Baumgarten S."/>
            <person name="Simakov O."/>
            <person name="Wilson M."/>
            <person name="Piel J."/>
            <person name="Ashoor H."/>
            <person name="Bougouffa S."/>
            <person name="Bajic V.B."/>
            <person name="Ryu T."/>
            <person name="Ravasi T."/>
            <person name="Bayer T."/>
            <person name="Micklem G."/>
            <person name="Kim H."/>
            <person name="Bhak J."/>
            <person name="Lajeunesse T.C."/>
            <person name="Voolstra C.R."/>
        </authorList>
    </citation>
    <scope>NUCLEOTIDE SEQUENCE [LARGE SCALE GENOMIC DNA]</scope>
    <source>
        <strain evidence="7 8">CCMP2467</strain>
    </source>
</reference>
<feature type="region of interest" description="Disordered" evidence="5">
    <location>
        <begin position="33"/>
        <end position="85"/>
    </location>
</feature>
<feature type="compositionally biased region" description="Basic and acidic residues" evidence="5">
    <location>
        <begin position="692"/>
        <end position="706"/>
    </location>
</feature>
<feature type="region of interest" description="Disordered" evidence="5">
    <location>
        <begin position="533"/>
        <end position="736"/>
    </location>
</feature>
<evidence type="ECO:0000256" key="1">
    <source>
        <dbReference type="ARBA" id="ARBA00022737"/>
    </source>
</evidence>
<feature type="compositionally biased region" description="Low complexity" evidence="5">
    <location>
        <begin position="717"/>
        <end position="733"/>
    </location>
</feature>
<keyword evidence="4" id="KW-0175">Coiled coil</keyword>
<sequence>MGCGATVSKKRFEEVEVRAKQLQNTLQEQEAQLRRFEGAESSKSEDRSLYFEELEQERSGRSGAEDSLQKEAASAEASRSSRLDGRCSALAAESKSLHDEISSFTESQRQWREAEEELRAELQRREEELTRLHQQVRDASEERADLQAQKDYACTELQAANQVAEALKAAGAAMEPPSSRRRKPRRLQLFGASRGRDSEENMASLKASDLPGNVDEAELRSLFGLELRSIQMPRKGGGENHGYAILDFDSQETADEAMERLNGSRLPNRKAVLKLAPCSRASGRPSLSSYQLCVGNLAPNLTDADLYTAMRSISMDVVGARVPIDKQNGLCKGYGFVRLSSEDAAPDLAKKAHKMRMAGRLVTVRECFPMDAVANGRVLFVTNLDVNVTEHWIRKLMCVFGDVDFIHMGNNNVGDYVTIAATSFGELSFRRTYHLGPATLFMTAYIARQNRRQQCGRKMFFRWARPLSSDPQLQQFSQAFAMPFADERDVDEAREFAQSLLPMATPAERQASQAQQFQEQQEINAQDQARWIGMHCAPPGLPPSMGELQVEEPASKRPRMDGLGATVPFKEGPVGQKESRGNDNETASQGSFVSESDAGGSVAASEVSKAEEIRPRKRESTKARRLSEKQDAPPAAAANAREEDEPKSHSSPQSFEVPIPDVPWAETPDQAPIKAFNFDKAVEGPLSPVQEEVPRATTRETGEKGPPETSQEPPEEMAPAPSPAQAPASAAPEPHTDPAAKVFQFDFSVFDFLKHEALQTPPDSPVPGLLPEAPSVTSHPVVFPPRSPEKAPEGTEAAARHSVLELKLGCLLPLSCRASDCKIGEAFVPLWEHAPFADVWAKWSGGLG</sequence>
<evidence type="ECO:0000256" key="3">
    <source>
        <dbReference type="PROSITE-ProRule" id="PRU00176"/>
    </source>
</evidence>
<evidence type="ECO:0000256" key="4">
    <source>
        <dbReference type="SAM" id="Coils"/>
    </source>
</evidence>
<accession>A0A1Q9E907</accession>
<dbReference type="SUPFAM" id="SSF54928">
    <property type="entry name" value="RNA-binding domain, RBD"/>
    <property type="match status" value="2"/>
</dbReference>
<protein>
    <submittedName>
        <fullName evidence="7">Polyadenylate-binding protein RBP45A</fullName>
    </submittedName>
</protein>
<feature type="compositionally biased region" description="Basic and acidic residues" evidence="5">
    <location>
        <begin position="33"/>
        <end position="69"/>
    </location>
</feature>
<proteinExistence type="predicted"/>
<dbReference type="InterPro" id="IPR000504">
    <property type="entry name" value="RRM_dom"/>
</dbReference>
<keyword evidence="8" id="KW-1185">Reference proteome</keyword>
<dbReference type="GO" id="GO:0003723">
    <property type="term" value="F:RNA binding"/>
    <property type="evidence" value="ECO:0007669"/>
    <property type="project" value="UniProtKB-UniRule"/>
</dbReference>
<dbReference type="SMART" id="SM00360">
    <property type="entry name" value="RRM"/>
    <property type="match status" value="2"/>
</dbReference>
<feature type="compositionally biased region" description="Polar residues" evidence="5">
    <location>
        <begin position="584"/>
        <end position="594"/>
    </location>
</feature>
<feature type="domain" description="RRM" evidence="6">
    <location>
        <begin position="290"/>
        <end position="369"/>
    </location>
</feature>
<dbReference type="InterPro" id="IPR035979">
    <property type="entry name" value="RBD_domain_sf"/>
</dbReference>
<dbReference type="Gene3D" id="3.30.70.330">
    <property type="match status" value="2"/>
</dbReference>
<comment type="caution">
    <text evidence="7">The sequence shown here is derived from an EMBL/GenBank/DDBJ whole genome shotgun (WGS) entry which is preliminary data.</text>
</comment>
<feature type="coiled-coil region" evidence="4">
    <location>
        <begin position="108"/>
        <end position="149"/>
    </location>
</feature>
<feature type="compositionally biased region" description="Basic and acidic residues" evidence="5">
    <location>
        <begin position="608"/>
        <end position="631"/>
    </location>
</feature>
<evidence type="ECO:0000313" key="7">
    <source>
        <dbReference type="EMBL" id="OLQ03903.1"/>
    </source>
</evidence>
<dbReference type="AlphaFoldDB" id="A0A1Q9E907"/>
<name>A0A1Q9E907_SYMMI</name>
<dbReference type="Pfam" id="PF00076">
    <property type="entry name" value="RRM_1"/>
    <property type="match status" value="2"/>
</dbReference>
<dbReference type="CDD" id="cd00590">
    <property type="entry name" value="RRM_SF"/>
    <property type="match status" value="2"/>
</dbReference>